<dbReference type="InterPro" id="IPR051262">
    <property type="entry name" value="SMP-30/CGR1_Lactonase"/>
</dbReference>
<gene>
    <name evidence="3" type="ORF">OUO13_13935</name>
</gene>
<protein>
    <submittedName>
        <fullName evidence="3">SMP-30/gluconolactonase/LRE family protein</fullName>
    </submittedName>
</protein>
<comment type="caution">
    <text evidence="3">The sequence shown here is derived from an EMBL/GenBank/DDBJ whole genome shotgun (WGS) entry which is preliminary data.</text>
</comment>
<dbReference type="AlphaFoldDB" id="A0A9X3ISX5"/>
<feature type="domain" description="SMP-30/Gluconolactonase/LRE-like region" evidence="2">
    <location>
        <begin position="111"/>
        <end position="261"/>
    </location>
</feature>
<dbReference type="RefSeq" id="WP_283174499.1">
    <property type="nucleotide sequence ID" value="NZ_JAPNOA010000039.1"/>
</dbReference>
<organism evidence="3 4">
    <name type="scientific">Parathalassolituus penaei</name>
    <dbReference type="NCBI Taxonomy" id="2997323"/>
    <lineage>
        <taxon>Bacteria</taxon>
        <taxon>Pseudomonadati</taxon>
        <taxon>Pseudomonadota</taxon>
        <taxon>Gammaproteobacteria</taxon>
        <taxon>Oceanospirillales</taxon>
        <taxon>Oceanospirillaceae</taxon>
        <taxon>Parathalassolituus</taxon>
    </lineage>
</organism>
<dbReference type="PANTHER" id="PTHR47572:SF4">
    <property type="entry name" value="LACTONASE DRP35"/>
    <property type="match status" value="1"/>
</dbReference>
<reference evidence="3" key="1">
    <citation type="submission" date="2022-11" db="EMBL/GenBank/DDBJ databases">
        <title>Parathalassolutuus dongxingensis gen. nov., sp. nov., a novel member of family Oceanospirillaceae isolated from a coastal shrimp pond in Guangxi, China.</title>
        <authorList>
            <person name="Chen H."/>
        </authorList>
    </citation>
    <scope>NUCLEOTIDE SEQUENCE</scope>
    <source>
        <strain evidence="3">G-43</strain>
    </source>
</reference>
<name>A0A9X3ISX5_9GAMM</name>
<evidence type="ECO:0000259" key="2">
    <source>
        <dbReference type="Pfam" id="PF08450"/>
    </source>
</evidence>
<sequence>MTTSNPLIGFTVDRESIVHVGRDLQRPECILAEPDGSLWTADARGGVVHIAPNGEQTLIAQQVGKGLDANASAADRMMGGTLPNGIAFDARGNIVIANFGTDAIERMSRDGKSELLFDSMDGKPLGKMNFCLCDSKGRIWFSVTTRQVPWTKSINEKTADGYVGVIDEHGIRLVADGFVGTNEIRFDANEEWLYVVETNARRISRVRINDNCEEVAREVYGPSDLGGFPDGFAFDAYGNLWITLILTERLIALTPDGEVLTLLDDGNPEALAIYEEHYQAGTTTPELMGACKGTLAPMMASITFGGPDLRTVYIGSLAGSTLPSFRSPVPGLAMTHWRQR</sequence>
<dbReference type="Pfam" id="PF08450">
    <property type="entry name" value="SGL"/>
    <property type="match status" value="1"/>
</dbReference>
<dbReference type="Gene3D" id="2.120.10.30">
    <property type="entry name" value="TolB, C-terminal domain"/>
    <property type="match status" value="1"/>
</dbReference>
<dbReference type="InterPro" id="IPR013658">
    <property type="entry name" value="SGL"/>
</dbReference>
<dbReference type="EMBL" id="JAPNOA010000039">
    <property type="protein sequence ID" value="MCY0966291.1"/>
    <property type="molecule type" value="Genomic_DNA"/>
</dbReference>
<evidence type="ECO:0000313" key="3">
    <source>
        <dbReference type="EMBL" id="MCY0966291.1"/>
    </source>
</evidence>
<keyword evidence="1" id="KW-0378">Hydrolase</keyword>
<dbReference type="SUPFAM" id="SSF63829">
    <property type="entry name" value="Calcium-dependent phosphotriesterase"/>
    <property type="match status" value="1"/>
</dbReference>
<evidence type="ECO:0000313" key="4">
    <source>
        <dbReference type="Proteomes" id="UP001150830"/>
    </source>
</evidence>
<dbReference type="GO" id="GO:0016787">
    <property type="term" value="F:hydrolase activity"/>
    <property type="evidence" value="ECO:0007669"/>
    <property type="project" value="UniProtKB-KW"/>
</dbReference>
<dbReference type="Proteomes" id="UP001150830">
    <property type="component" value="Unassembled WGS sequence"/>
</dbReference>
<accession>A0A9X3ISX5</accession>
<dbReference type="InterPro" id="IPR011042">
    <property type="entry name" value="6-blade_b-propeller_TolB-like"/>
</dbReference>
<dbReference type="PANTHER" id="PTHR47572">
    <property type="entry name" value="LIPOPROTEIN-RELATED"/>
    <property type="match status" value="1"/>
</dbReference>
<proteinExistence type="predicted"/>
<evidence type="ECO:0000256" key="1">
    <source>
        <dbReference type="ARBA" id="ARBA00022801"/>
    </source>
</evidence>
<keyword evidence="4" id="KW-1185">Reference proteome</keyword>